<organism evidence="1">
    <name type="scientific">Mesoaciditoga lauensis</name>
    <dbReference type="NCBI Taxonomy" id="1495039"/>
    <lineage>
        <taxon>Bacteria</taxon>
        <taxon>Thermotogati</taxon>
        <taxon>Thermotogota</taxon>
        <taxon>Thermotogae</taxon>
        <taxon>Mesoaciditogales</taxon>
        <taxon>Mesoaciditogaceae</taxon>
        <taxon>Mesoaciditoga</taxon>
    </lineage>
</organism>
<dbReference type="InterPro" id="IPR012460">
    <property type="entry name" value="DUF1667"/>
</dbReference>
<dbReference type="SUPFAM" id="SSF160148">
    <property type="entry name" value="CPE0013-like"/>
    <property type="match status" value="1"/>
</dbReference>
<sequence>MKTIEMVCIVCPIGCQMKVELDDEGKFLSVKGNRCPKGEAYARDEVTDPRRVLTSSVKIIGGMLPLASVKTDGTIPKRLIKDAMNLIKSTEVKAPVKAGDKIIENVLNTGINIVATRTVLKNDG</sequence>
<dbReference type="InterPro" id="IPR036593">
    <property type="entry name" value="CPE0013-like_sf"/>
</dbReference>
<accession>A0A7V3VRX5</accession>
<dbReference type="EMBL" id="DTPE01000016">
    <property type="protein sequence ID" value="HGE74584.1"/>
    <property type="molecule type" value="Genomic_DNA"/>
</dbReference>
<name>A0A7V3VRX5_9BACT</name>
<dbReference type="PANTHER" id="PTHR39450:SF1">
    <property type="entry name" value="DUF1667 DOMAIN-CONTAINING PROTEIN"/>
    <property type="match status" value="1"/>
</dbReference>
<dbReference type="Pfam" id="PF07892">
    <property type="entry name" value="DUF1667"/>
    <property type="match status" value="1"/>
</dbReference>
<comment type="caution">
    <text evidence="1">The sequence shown here is derived from an EMBL/GenBank/DDBJ whole genome shotgun (WGS) entry which is preliminary data.</text>
</comment>
<reference evidence="1" key="1">
    <citation type="journal article" date="2020" name="mSystems">
        <title>Genome- and Community-Level Interaction Insights into Carbon Utilization and Element Cycling Functions of Hydrothermarchaeota in Hydrothermal Sediment.</title>
        <authorList>
            <person name="Zhou Z."/>
            <person name="Liu Y."/>
            <person name="Xu W."/>
            <person name="Pan J."/>
            <person name="Luo Z.H."/>
            <person name="Li M."/>
        </authorList>
    </citation>
    <scope>NUCLEOTIDE SEQUENCE [LARGE SCALE GENOMIC DNA]</scope>
    <source>
        <strain evidence="1">SpSt-966</strain>
    </source>
</reference>
<proteinExistence type="predicted"/>
<dbReference type="SUPFAM" id="SSF53706">
    <property type="entry name" value="Formate dehydrogenase/DMSO reductase, domains 1-3"/>
    <property type="match status" value="1"/>
</dbReference>
<dbReference type="PANTHER" id="PTHR39450">
    <property type="entry name" value="MOLYBDOPTERIN OXIDOREDUCTASE, 4FE-4S CLUSTER-BINDING SUBUNIT"/>
    <property type="match status" value="1"/>
</dbReference>
<dbReference type="Gene3D" id="3.10.530.10">
    <property type="entry name" value="CPE0013-like"/>
    <property type="match status" value="1"/>
</dbReference>
<evidence type="ECO:0000313" key="1">
    <source>
        <dbReference type="EMBL" id="HGE74584.1"/>
    </source>
</evidence>
<dbReference type="AlphaFoldDB" id="A0A7V3VRX5"/>
<gene>
    <name evidence="1" type="ORF">ENX73_00460</name>
</gene>
<protein>
    <submittedName>
        <fullName evidence="1">DUF1667 domain-containing protein</fullName>
    </submittedName>
</protein>